<dbReference type="Pfam" id="PF20082">
    <property type="entry name" value="DUF6476"/>
    <property type="match status" value="1"/>
</dbReference>
<protein>
    <submittedName>
        <fullName evidence="2">DUF6476 family protein</fullName>
    </submittedName>
</protein>
<comment type="caution">
    <text evidence="2">The sequence shown here is derived from an EMBL/GenBank/DDBJ whole genome shotgun (WGS) entry which is preliminary data.</text>
</comment>
<sequence>MVSPVVESGEGSVRALKVLVVVMGVLIVGGTVALAVLLVQRMGGPAAGARWEAALEQPEGTRIAGIAATEQGIGVWVTRPDGDRVLVVDPRRGRVVGEIRPGR</sequence>
<evidence type="ECO:0000313" key="3">
    <source>
        <dbReference type="Proteomes" id="UP001139311"/>
    </source>
</evidence>
<name>A0A9X1IFI4_9PROT</name>
<proteinExistence type="predicted"/>
<feature type="transmembrane region" description="Helical" evidence="1">
    <location>
        <begin position="18"/>
        <end position="39"/>
    </location>
</feature>
<organism evidence="2 3">
    <name type="scientific">Roseicella aerolata</name>
    <dbReference type="NCBI Taxonomy" id="2883479"/>
    <lineage>
        <taxon>Bacteria</taxon>
        <taxon>Pseudomonadati</taxon>
        <taxon>Pseudomonadota</taxon>
        <taxon>Alphaproteobacteria</taxon>
        <taxon>Acetobacterales</taxon>
        <taxon>Roseomonadaceae</taxon>
        <taxon>Roseicella</taxon>
    </lineage>
</organism>
<dbReference type="AlphaFoldDB" id="A0A9X1IFI4"/>
<keyword evidence="3" id="KW-1185">Reference proteome</keyword>
<keyword evidence="1" id="KW-0472">Membrane</keyword>
<evidence type="ECO:0000256" key="1">
    <source>
        <dbReference type="SAM" id="Phobius"/>
    </source>
</evidence>
<reference evidence="2" key="1">
    <citation type="submission" date="2021-10" db="EMBL/GenBank/DDBJ databases">
        <title>Roseicella aerolatum sp. nov., isolated from aerosols of e-waste dismantling site.</title>
        <authorList>
            <person name="Qin T."/>
        </authorList>
    </citation>
    <scope>NUCLEOTIDE SEQUENCE</scope>
    <source>
        <strain evidence="2">GB24</strain>
    </source>
</reference>
<dbReference type="InterPro" id="IPR045519">
    <property type="entry name" value="DUF6476"/>
</dbReference>
<dbReference type="Proteomes" id="UP001139311">
    <property type="component" value="Unassembled WGS sequence"/>
</dbReference>
<accession>A0A9X1IFI4</accession>
<evidence type="ECO:0000313" key="2">
    <source>
        <dbReference type="EMBL" id="MCB4823866.1"/>
    </source>
</evidence>
<dbReference type="EMBL" id="JAJAQI010000033">
    <property type="protein sequence ID" value="MCB4823866.1"/>
    <property type="molecule type" value="Genomic_DNA"/>
</dbReference>
<gene>
    <name evidence="2" type="ORF">LHA35_19230</name>
</gene>
<keyword evidence="1" id="KW-1133">Transmembrane helix</keyword>
<keyword evidence="1" id="KW-0812">Transmembrane</keyword>